<gene>
    <name evidence="1" type="ORF">GGR24_003250</name>
</gene>
<proteinExistence type="predicted"/>
<dbReference type="AlphaFoldDB" id="A0A7W6GI75"/>
<dbReference type="EMBL" id="JACIDR010000006">
    <property type="protein sequence ID" value="MBB3974569.1"/>
    <property type="molecule type" value="Genomic_DNA"/>
</dbReference>
<evidence type="ECO:0008006" key="3">
    <source>
        <dbReference type="Google" id="ProtNLM"/>
    </source>
</evidence>
<evidence type="ECO:0000313" key="1">
    <source>
        <dbReference type="EMBL" id="MBB3974569.1"/>
    </source>
</evidence>
<keyword evidence="2" id="KW-1185">Reference proteome</keyword>
<protein>
    <recommendedName>
        <fullName evidence="3">LicD family protein</fullName>
    </recommendedName>
</protein>
<sequence>MRSLVNRVLKMATGDGNKFSALVDAGRAEEAERLALDQIENNNKRTFYLRKLLELYSQTARHAQVVELFGKYGSDKSLATYPLQVILATALVETGAHERARSVLLPLILEHNFVVPLQLYRRLPSGPTTVDVAVAAFTRSRRSSVTKASQASHLVDIAIAANEVDRAYYMMMEILRWIGEGQFTSAPKAKTYMKASAGNAALVDLHDLLMPTAPFFLISGTLLGVIREGKLLGMDKDIDLGVMGHAQRDEIKSLIAGSSKFTEVFVPSVDLIKIKHKNNVNIDLFFHHRQGGTVWHGSHLHAWDNAVWWNEGSSPFSKVQFAGREFLIPSDPDKYLTENYGDWRTPQSDYDASLEAPNRRVRNRVLARLHWQKLLVKYYLGGEFNLLSKTFFHYEKEFGSDAFLQEASRLLLLRNVEDRSAQSQGGGAVLEMQARR</sequence>
<comment type="caution">
    <text evidence="1">The sequence shown here is derived from an EMBL/GenBank/DDBJ whole genome shotgun (WGS) entry which is preliminary data.</text>
</comment>
<dbReference type="PANTHER" id="PTHR43404">
    <property type="entry name" value="LIPOPOLYSACCHARIDE CHOLINEPHOSPHOTRANSFERASE LICD"/>
    <property type="match status" value="1"/>
</dbReference>
<dbReference type="PANTHER" id="PTHR43404:SF1">
    <property type="entry name" value="MNN4P"/>
    <property type="match status" value="1"/>
</dbReference>
<evidence type="ECO:0000313" key="2">
    <source>
        <dbReference type="Proteomes" id="UP000528964"/>
    </source>
</evidence>
<dbReference type="Proteomes" id="UP000528964">
    <property type="component" value="Unassembled WGS sequence"/>
</dbReference>
<dbReference type="InterPro" id="IPR052942">
    <property type="entry name" value="LPS_cholinephosphotransferase"/>
</dbReference>
<organism evidence="1 2">
    <name type="scientific">Hansschlegelia beijingensis</name>
    <dbReference type="NCBI Taxonomy" id="1133344"/>
    <lineage>
        <taxon>Bacteria</taxon>
        <taxon>Pseudomonadati</taxon>
        <taxon>Pseudomonadota</taxon>
        <taxon>Alphaproteobacteria</taxon>
        <taxon>Hyphomicrobiales</taxon>
        <taxon>Methylopilaceae</taxon>
        <taxon>Hansschlegelia</taxon>
    </lineage>
</organism>
<reference evidence="1 2" key="1">
    <citation type="submission" date="2020-08" db="EMBL/GenBank/DDBJ databases">
        <title>Genomic Encyclopedia of Type Strains, Phase IV (KMG-IV): sequencing the most valuable type-strain genomes for metagenomic binning, comparative biology and taxonomic classification.</title>
        <authorList>
            <person name="Goeker M."/>
        </authorList>
    </citation>
    <scope>NUCLEOTIDE SEQUENCE [LARGE SCALE GENOMIC DNA]</scope>
    <source>
        <strain evidence="1 2">DSM 25481</strain>
    </source>
</reference>
<name>A0A7W6GI75_9HYPH</name>
<dbReference type="RefSeq" id="WP_183396409.1">
    <property type="nucleotide sequence ID" value="NZ_JACIDR010000006.1"/>
</dbReference>
<accession>A0A7W6GI75</accession>